<keyword evidence="1" id="KW-0812">Transmembrane</keyword>
<keyword evidence="3" id="KW-1185">Reference proteome</keyword>
<reference evidence="2 3" key="1">
    <citation type="journal article" date="2015" name="Genome Biol. Evol.">
        <title>Comparative Genomics of a Bacterivorous Green Alga Reveals Evolutionary Causalities and Consequences of Phago-Mixotrophic Mode of Nutrition.</title>
        <authorList>
            <person name="Burns J.A."/>
            <person name="Paasch A."/>
            <person name="Narechania A."/>
            <person name="Kim E."/>
        </authorList>
    </citation>
    <scope>NUCLEOTIDE SEQUENCE [LARGE SCALE GENOMIC DNA]</scope>
    <source>
        <strain evidence="2 3">PLY_AMNH</strain>
    </source>
</reference>
<protein>
    <submittedName>
        <fullName evidence="2">Uncharacterized protein</fullName>
    </submittedName>
</protein>
<keyword evidence="1" id="KW-1133">Transmembrane helix</keyword>
<organism evidence="2 3">
    <name type="scientific">Cymbomonas tetramitiformis</name>
    <dbReference type="NCBI Taxonomy" id="36881"/>
    <lineage>
        <taxon>Eukaryota</taxon>
        <taxon>Viridiplantae</taxon>
        <taxon>Chlorophyta</taxon>
        <taxon>Pyramimonadophyceae</taxon>
        <taxon>Pyramimonadales</taxon>
        <taxon>Pyramimonadaceae</taxon>
        <taxon>Cymbomonas</taxon>
    </lineage>
</organism>
<dbReference type="AlphaFoldDB" id="A0AAE0C6E6"/>
<evidence type="ECO:0000313" key="3">
    <source>
        <dbReference type="Proteomes" id="UP001190700"/>
    </source>
</evidence>
<name>A0AAE0C6E6_9CHLO</name>
<feature type="transmembrane region" description="Helical" evidence="1">
    <location>
        <begin position="242"/>
        <end position="263"/>
    </location>
</feature>
<comment type="caution">
    <text evidence="2">The sequence shown here is derived from an EMBL/GenBank/DDBJ whole genome shotgun (WGS) entry which is preliminary data.</text>
</comment>
<gene>
    <name evidence="2" type="ORF">CYMTET_42264</name>
</gene>
<evidence type="ECO:0000313" key="2">
    <source>
        <dbReference type="EMBL" id="KAK3248265.1"/>
    </source>
</evidence>
<keyword evidence="1" id="KW-0472">Membrane</keyword>
<evidence type="ECO:0000256" key="1">
    <source>
        <dbReference type="SAM" id="Phobius"/>
    </source>
</evidence>
<proteinExistence type="predicted"/>
<accession>A0AAE0C6E6</accession>
<dbReference type="EMBL" id="LGRX02028270">
    <property type="protein sequence ID" value="KAK3248265.1"/>
    <property type="molecule type" value="Genomic_DNA"/>
</dbReference>
<sequence>MCAVDLRPPEMRFGVGYKFYMSSCNSGVRERICLAVCLFPGSHTSKDYAAWMRELWLNFGLEEVQLVEVFIAGTADGAGKELNAFAEELEIACKVCLGHRLNTTVQWASGIAGSPPSARTPEGTILNPDMRKLISRCAGLETKAMVNSDTFELPTSQSLELNSEGTIVNDVDVEFEEVSFEDLPPIAQTLVFVLRSKYEAYDLGDPVSREDRICCALHPTFPWIDEEVKAQAFEERRWRRHILVLLSLWLLVPILPEILPGALSKKR</sequence>
<dbReference type="Proteomes" id="UP001190700">
    <property type="component" value="Unassembled WGS sequence"/>
</dbReference>